<evidence type="ECO:0000256" key="1">
    <source>
        <dbReference type="SAM" id="MobiDB-lite"/>
    </source>
</evidence>
<feature type="region of interest" description="Disordered" evidence="1">
    <location>
        <begin position="1"/>
        <end position="36"/>
    </location>
</feature>
<reference evidence="3" key="2">
    <citation type="submission" date="2020-05" db="UniProtKB">
        <authorList>
            <consortium name="EnsemblMetazoa"/>
        </authorList>
    </citation>
    <scope>IDENTIFICATION</scope>
</reference>
<reference evidence="2 4" key="1">
    <citation type="journal article" date="2014" name="BMC Genomics">
        <title>Genome sequence of Anopheles sinensis provides insight into genetics basis of mosquito competence for malaria parasites.</title>
        <authorList>
            <person name="Zhou D."/>
            <person name="Zhang D."/>
            <person name="Ding G."/>
            <person name="Shi L."/>
            <person name="Hou Q."/>
            <person name="Ye Y."/>
            <person name="Xu Y."/>
            <person name="Zhou H."/>
            <person name="Xiong C."/>
            <person name="Li S."/>
            <person name="Yu J."/>
            <person name="Hong S."/>
            <person name="Yu X."/>
            <person name="Zou P."/>
            <person name="Chen C."/>
            <person name="Chang X."/>
            <person name="Wang W."/>
            <person name="Lv Y."/>
            <person name="Sun Y."/>
            <person name="Ma L."/>
            <person name="Shen B."/>
            <person name="Zhu C."/>
        </authorList>
    </citation>
    <scope>NUCLEOTIDE SEQUENCE [LARGE SCALE GENOMIC DNA]</scope>
</reference>
<evidence type="ECO:0000313" key="4">
    <source>
        <dbReference type="Proteomes" id="UP000030765"/>
    </source>
</evidence>
<dbReference type="CDD" id="cd00084">
    <property type="entry name" value="HMG-box_SF"/>
    <property type="match status" value="1"/>
</dbReference>
<sequence length="164" mass="18891">MTSSHTGPKKTEREIDQLDNHHQEAAGTTTETPNLNTTTTAYNLFAREKKIKRLNLSSGDIKQQWKAASEAEKLQYIYEARLRPNHRLTRAEKAILDQWMPVPVPVDVRSYFLAKHAVVQPPFSPVHQRKSALKKIAALTEREKQQLEAEHYNENLAYMTYGIH</sequence>
<dbReference type="AlphaFoldDB" id="A0A084WUX9"/>
<proteinExistence type="predicted"/>
<dbReference type="Proteomes" id="UP000030765">
    <property type="component" value="Unassembled WGS sequence"/>
</dbReference>
<organism evidence="2">
    <name type="scientific">Anopheles sinensis</name>
    <name type="common">Mosquito</name>
    <dbReference type="NCBI Taxonomy" id="74873"/>
    <lineage>
        <taxon>Eukaryota</taxon>
        <taxon>Metazoa</taxon>
        <taxon>Ecdysozoa</taxon>
        <taxon>Arthropoda</taxon>
        <taxon>Hexapoda</taxon>
        <taxon>Insecta</taxon>
        <taxon>Pterygota</taxon>
        <taxon>Neoptera</taxon>
        <taxon>Endopterygota</taxon>
        <taxon>Diptera</taxon>
        <taxon>Nematocera</taxon>
        <taxon>Culicoidea</taxon>
        <taxon>Culicidae</taxon>
        <taxon>Anophelinae</taxon>
        <taxon>Anopheles</taxon>
    </lineage>
</organism>
<protein>
    <submittedName>
        <fullName evidence="2 3">Uncharacterized protein</fullName>
    </submittedName>
</protein>
<gene>
    <name evidence="2" type="ORF">ZHAS_00000014</name>
</gene>
<dbReference type="EMBL" id="ATLV01000059">
    <property type="status" value="NOT_ANNOTATED_CDS"/>
    <property type="molecule type" value="Genomic_DNA"/>
</dbReference>
<keyword evidence="4" id="KW-1185">Reference proteome</keyword>
<dbReference type="EMBL" id="KL639061">
    <property type="protein sequence ID" value="KFB54023.1"/>
    <property type="molecule type" value="Genomic_DNA"/>
</dbReference>
<feature type="compositionally biased region" description="Basic and acidic residues" evidence="1">
    <location>
        <begin position="9"/>
        <end position="24"/>
    </location>
</feature>
<evidence type="ECO:0000313" key="2">
    <source>
        <dbReference type="EMBL" id="KFB54023.1"/>
    </source>
</evidence>
<dbReference type="EnsemblMetazoa" id="ASIC000014-RA">
    <property type="protein sequence ID" value="ASIC000014-PA"/>
    <property type="gene ID" value="ASIC000014"/>
</dbReference>
<evidence type="ECO:0000313" key="3">
    <source>
        <dbReference type="EnsemblMetazoa" id="ASIC000014-PA"/>
    </source>
</evidence>
<name>A0A084WUX9_ANOSI</name>
<accession>A0A084WUX9</accession>
<dbReference type="VEuPathDB" id="VectorBase:ASIC000014"/>